<dbReference type="AlphaFoldDB" id="A0A1I7ZF01"/>
<name>A0A1I7ZF01_9BILA</name>
<evidence type="ECO:0000313" key="2">
    <source>
        <dbReference type="WBParaSite" id="L893_g25874.t1"/>
    </source>
</evidence>
<dbReference type="Proteomes" id="UP000095287">
    <property type="component" value="Unplaced"/>
</dbReference>
<proteinExistence type="predicted"/>
<organism evidence="1 2">
    <name type="scientific">Steinernema glaseri</name>
    <dbReference type="NCBI Taxonomy" id="37863"/>
    <lineage>
        <taxon>Eukaryota</taxon>
        <taxon>Metazoa</taxon>
        <taxon>Ecdysozoa</taxon>
        <taxon>Nematoda</taxon>
        <taxon>Chromadorea</taxon>
        <taxon>Rhabditida</taxon>
        <taxon>Tylenchina</taxon>
        <taxon>Panagrolaimomorpha</taxon>
        <taxon>Strongyloidoidea</taxon>
        <taxon>Steinernematidae</taxon>
        <taxon>Steinernema</taxon>
    </lineage>
</organism>
<evidence type="ECO:0000313" key="1">
    <source>
        <dbReference type="Proteomes" id="UP000095287"/>
    </source>
</evidence>
<protein>
    <submittedName>
        <fullName evidence="2">Secreted protein</fullName>
    </submittedName>
</protein>
<keyword evidence="1" id="KW-1185">Reference proteome</keyword>
<dbReference type="WBParaSite" id="L893_g25874.t1">
    <property type="protein sequence ID" value="L893_g25874.t1"/>
    <property type="gene ID" value="L893_g25874"/>
</dbReference>
<reference evidence="2" key="1">
    <citation type="submission" date="2016-11" db="UniProtKB">
        <authorList>
            <consortium name="WormBaseParasite"/>
        </authorList>
    </citation>
    <scope>IDENTIFICATION</scope>
</reference>
<accession>A0A1I7ZF01</accession>
<sequence length="97" mass="10954">MYRFEPTCESLVFCICTSIEGNPMKLVRFSRSRSADTWSNLICPITQEPNRNLARSKSDVFLRSQTFFGGCWPTVSDPAQVTSIFGTDNFLPISFTS</sequence>